<dbReference type="AlphaFoldDB" id="A0A165G386"/>
<sequence>MDLPCCTDTAILRTGQRVRRLCGANLTTMDVFAQDAYPATVGQGLRDRRHFGVLQAAQMSPSRTYSYAGQQLLSFWNANRRSVPWVLTKCRPLHLTRLLPPSRLHALTSPHHYFSPSSFALPFRVCALSERQSATE</sequence>
<dbReference type="EMBL" id="KV426060">
    <property type="protein sequence ID" value="KZV89916.1"/>
    <property type="molecule type" value="Genomic_DNA"/>
</dbReference>
<accession>A0A165G386</accession>
<dbReference type="InParanoid" id="A0A165G386"/>
<dbReference type="Proteomes" id="UP000077266">
    <property type="component" value="Unassembled WGS sequence"/>
</dbReference>
<keyword evidence="2" id="KW-1185">Reference proteome</keyword>
<evidence type="ECO:0000313" key="2">
    <source>
        <dbReference type="Proteomes" id="UP000077266"/>
    </source>
</evidence>
<gene>
    <name evidence="1" type="ORF">EXIGLDRAFT_131452</name>
</gene>
<name>A0A165G386_EXIGL</name>
<evidence type="ECO:0000313" key="1">
    <source>
        <dbReference type="EMBL" id="KZV89916.1"/>
    </source>
</evidence>
<organism evidence="1 2">
    <name type="scientific">Exidia glandulosa HHB12029</name>
    <dbReference type="NCBI Taxonomy" id="1314781"/>
    <lineage>
        <taxon>Eukaryota</taxon>
        <taxon>Fungi</taxon>
        <taxon>Dikarya</taxon>
        <taxon>Basidiomycota</taxon>
        <taxon>Agaricomycotina</taxon>
        <taxon>Agaricomycetes</taxon>
        <taxon>Auriculariales</taxon>
        <taxon>Exidiaceae</taxon>
        <taxon>Exidia</taxon>
    </lineage>
</organism>
<reference evidence="1 2" key="1">
    <citation type="journal article" date="2016" name="Mol. Biol. Evol.">
        <title>Comparative Genomics of Early-Diverging Mushroom-Forming Fungi Provides Insights into the Origins of Lignocellulose Decay Capabilities.</title>
        <authorList>
            <person name="Nagy L.G."/>
            <person name="Riley R."/>
            <person name="Tritt A."/>
            <person name="Adam C."/>
            <person name="Daum C."/>
            <person name="Floudas D."/>
            <person name="Sun H."/>
            <person name="Yadav J.S."/>
            <person name="Pangilinan J."/>
            <person name="Larsson K.H."/>
            <person name="Matsuura K."/>
            <person name="Barry K."/>
            <person name="Labutti K."/>
            <person name="Kuo R."/>
            <person name="Ohm R.A."/>
            <person name="Bhattacharya S.S."/>
            <person name="Shirouzu T."/>
            <person name="Yoshinaga Y."/>
            <person name="Martin F.M."/>
            <person name="Grigoriev I.V."/>
            <person name="Hibbett D.S."/>
        </authorList>
    </citation>
    <scope>NUCLEOTIDE SEQUENCE [LARGE SCALE GENOMIC DNA]</scope>
    <source>
        <strain evidence="1 2">HHB12029</strain>
    </source>
</reference>
<protein>
    <submittedName>
        <fullName evidence="1">Uncharacterized protein</fullName>
    </submittedName>
</protein>
<proteinExistence type="predicted"/>